<feature type="binding site" evidence="3">
    <location>
        <position position="59"/>
    </location>
    <ligand>
        <name>substrate</name>
    </ligand>
</feature>
<dbReference type="GO" id="GO:0005829">
    <property type="term" value="C:cytosol"/>
    <property type="evidence" value="ECO:0007669"/>
    <property type="project" value="TreeGrafter"/>
</dbReference>
<dbReference type="InterPro" id="IPR051695">
    <property type="entry name" value="Phosphoglycerate_Mutase"/>
</dbReference>
<dbReference type="InterPro" id="IPR013078">
    <property type="entry name" value="His_Pase_superF_clade-1"/>
</dbReference>
<dbReference type="GO" id="GO:0045820">
    <property type="term" value="P:negative regulation of glycolytic process"/>
    <property type="evidence" value="ECO:0007669"/>
    <property type="project" value="TreeGrafter"/>
</dbReference>
<feature type="active site" description="Proton donor/acceptor" evidence="2">
    <location>
        <position position="82"/>
    </location>
</feature>
<protein>
    <recommendedName>
        <fullName evidence="6">Phosphoglycerate mutase</fullName>
    </recommendedName>
</protein>
<dbReference type="CDD" id="cd07067">
    <property type="entry name" value="HP_PGM_like"/>
    <property type="match status" value="1"/>
</dbReference>
<gene>
    <name evidence="4" type="ORF">A3A77_00305</name>
</gene>
<proteinExistence type="predicted"/>
<name>A0A1G1VBS0_9BACT</name>
<sequence length="180" mass="20760">MMVTIVFEAHGTTFDNEEHLSSGHYDIELSPLGVKQSKELGQRYSVDSFDAIFTSDLKRALTTAEIAFGNKFPIIKDPRLRECDYGDLTQHPSEEVDMEKIERIREPFPNGESYEQTTTRVKSFLIDLLKNYDGKRVLIIGHRATQYGIENVINNKPLEELVATPFKWQPCWTYQLSEIK</sequence>
<dbReference type="InterPro" id="IPR029033">
    <property type="entry name" value="His_PPase_superfam"/>
</dbReference>
<evidence type="ECO:0008006" key="6">
    <source>
        <dbReference type="Google" id="ProtNLM"/>
    </source>
</evidence>
<evidence type="ECO:0000313" key="5">
    <source>
        <dbReference type="Proteomes" id="UP000178659"/>
    </source>
</evidence>
<keyword evidence="1" id="KW-0378">Hydrolase</keyword>
<dbReference type="SUPFAM" id="SSF53254">
    <property type="entry name" value="Phosphoglycerate mutase-like"/>
    <property type="match status" value="1"/>
</dbReference>
<dbReference type="PANTHER" id="PTHR46517">
    <property type="entry name" value="FRUCTOSE-2,6-BISPHOSPHATASE TIGAR"/>
    <property type="match status" value="1"/>
</dbReference>
<dbReference type="Pfam" id="PF00300">
    <property type="entry name" value="His_Phos_1"/>
    <property type="match status" value="1"/>
</dbReference>
<dbReference type="AlphaFoldDB" id="A0A1G1VBS0"/>
<evidence type="ECO:0000313" key="4">
    <source>
        <dbReference type="EMBL" id="OGY12717.1"/>
    </source>
</evidence>
<dbReference type="Proteomes" id="UP000178659">
    <property type="component" value="Unassembled WGS sequence"/>
</dbReference>
<dbReference type="GO" id="GO:0043456">
    <property type="term" value="P:regulation of pentose-phosphate shunt"/>
    <property type="evidence" value="ECO:0007669"/>
    <property type="project" value="TreeGrafter"/>
</dbReference>
<dbReference type="EMBL" id="MHCC01000025">
    <property type="protein sequence ID" value="OGY12717.1"/>
    <property type="molecule type" value="Genomic_DNA"/>
</dbReference>
<dbReference type="GO" id="GO:0004331">
    <property type="term" value="F:fructose-2,6-bisphosphate 2-phosphatase activity"/>
    <property type="evidence" value="ECO:0007669"/>
    <property type="project" value="TreeGrafter"/>
</dbReference>
<evidence type="ECO:0000256" key="3">
    <source>
        <dbReference type="PIRSR" id="PIRSR613078-2"/>
    </source>
</evidence>
<accession>A0A1G1VBS0</accession>
<feature type="binding site" evidence="3">
    <location>
        <begin position="82"/>
        <end position="85"/>
    </location>
    <ligand>
        <name>substrate</name>
    </ligand>
</feature>
<reference evidence="4 5" key="1">
    <citation type="journal article" date="2016" name="Nat. Commun.">
        <title>Thousands of microbial genomes shed light on interconnected biogeochemical processes in an aquifer system.</title>
        <authorList>
            <person name="Anantharaman K."/>
            <person name="Brown C.T."/>
            <person name="Hug L.A."/>
            <person name="Sharon I."/>
            <person name="Castelle C.J."/>
            <person name="Probst A.J."/>
            <person name="Thomas B.C."/>
            <person name="Singh A."/>
            <person name="Wilkins M.J."/>
            <person name="Karaoz U."/>
            <person name="Brodie E.L."/>
            <person name="Williams K.H."/>
            <person name="Hubbard S.S."/>
            <person name="Banfield J.F."/>
        </authorList>
    </citation>
    <scope>NUCLEOTIDE SEQUENCE [LARGE SCALE GENOMIC DNA]</scope>
</reference>
<organism evidence="4 5">
    <name type="scientific">Candidatus Blackburnbacteria bacterium RIFCSPLOWO2_01_FULL_40_20</name>
    <dbReference type="NCBI Taxonomy" id="1797519"/>
    <lineage>
        <taxon>Bacteria</taxon>
        <taxon>Candidatus Blackburniibacteriota</taxon>
    </lineage>
</organism>
<feature type="active site" description="Tele-phosphohistidine intermediate" evidence="2">
    <location>
        <position position="10"/>
    </location>
</feature>
<evidence type="ECO:0000256" key="2">
    <source>
        <dbReference type="PIRSR" id="PIRSR613078-1"/>
    </source>
</evidence>
<dbReference type="PANTHER" id="PTHR46517:SF1">
    <property type="entry name" value="FRUCTOSE-2,6-BISPHOSPHATASE TIGAR"/>
    <property type="match status" value="1"/>
</dbReference>
<comment type="caution">
    <text evidence="4">The sequence shown here is derived from an EMBL/GenBank/DDBJ whole genome shotgun (WGS) entry which is preliminary data.</text>
</comment>
<evidence type="ECO:0000256" key="1">
    <source>
        <dbReference type="ARBA" id="ARBA00022801"/>
    </source>
</evidence>
<dbReference type="Gene3D" id="3.40.50.1240">
    <property type="entry name" value="Phosphoglycerate mutase-like"/>
    <property type="match status" value="1"/>
</dbReference>
<dbReference type="SMART" id="SM00855">
    <property type="entry name" value="PGAM"/>
    <property type="match status" value="1"/>
</dbReference>